<protein>
    <submittedName>
        <fullName evidence="1">Uncharacterized protein</fullName>
    </submittedName>
</protein>
<sequence length="170" mass="18917">MSYLLWREVGTDKQGRLLEELHDQPLDLAGDGRCDSSDYCAKYLTYSLHLPGINKILHLEQVQVESRDCGLIAEWVQLAVNHLYWCAVASRDDPDLLVRAWTSMTGHMVDIHTDHPGIYAQCLHDPDRDGDWLQGDALWEGMNGESSSTPMHGELRAAAGSGGDESDPGR</sequence>
<gene>
    <name evidence="1" type="ORF">HPB47_015519</name>
</gene>
<comment type="caution">
    <text evidence="1">The sequence shown here is derived from an EMBL/GenBank/DDBJ whole genome shotgun (WGS) entry which is preliminary data.</text>
</comment>
<organism evidence="1 2">
    <name type="scientific">Ixodes persulcatus</name>
    <name type="common">Taiga tick</name>
    <dbReference type="NCBI Taxonomy" id="34615"/>
    <lineage>
        <taxon>Eukaryota</taxon>
        <taxon>Metazoa</taxon>
        <taxon>Ecdysozoa</taxon>
        <taxon>Arthropoda</taxon>
        <taxon>Chelicerata</taxon>
        <taxon>Arachnida</taxon>
        <taxon>Acari</taxon>
        <taxon>Parasitiformes</taxon>
        <taxon>Ixodida</taxon>
        <taxon>Ixodoidea</taxon>
        <taxon>Ixodidae</taxon>
        <taxon>Ixodinae</taxon>
        <taxon>Ixodes</taxon>
    </lineage>
</organism>
<dbReference type="Proteomes" id="UP000805193">
    <property type="component" value="Unassembled WGS sequence"/>
</dbReference>
<evidence type="ECO:0000313" key="1">
    <source>
        <dbReference type="EMBL" id="KAG0442881.1"/>
    </source>
</evidence>
<reference evidence="1 2" key="1">
    <citation type="journal article" date="2020" name="Cell">
        <title>Large-Scale Comparative Analyses of Tick Genomes Elucidate Their Genetic Diversity and Vector Capacities.</title>
        <authorList>
            <consortium name="Tick Genome and Microbiome Consortium (TIGMIC)"/>
            <person name="Jia N."/>
            <person name="Wang J."/>
            <person name="Shi W."/>
            <person name="Du L."/>
            <person name="Sun Y."/>
            <person name="Zhan W."/>
            <person name="Jiang J.F."/>
            <person name="Wang Q."/>
            <person name="Zhang B."/>
            <person name="Ji P."/>
            <person name="Bell-Sakyi L."/>
            <person name="Cui X.M."/>
            <person name="Yuan T.T."/>
            <person name="Jiang B.G."/>
            <person name="Yang W.F."/>
            <person name="Lam T.T."/>
            <person name="Chang Q.C."/>
            <person name="Ding S.J."/>
            <person name="Wang X.J."/>
            <person name="Zhu J.G."/>
            <person name="Ruan X.D."/>
            <person name="Zhao L."/>
            <person name="Wei J.T."/>
            <person name="Ye R.Z."/>
            <person name="Que T.C."/>
            <person name="Du C.H."/>
            <person name="Zhou Y.H."/>
            <person name="Cheng J.X."/>
            <person name="Dai P.F."/>
            <person name="Guo W.B."/>
            <person name="Han X.H."/>
            <person name="Huang E.J."/>
            <person name="Li L.F."/>
            <person name="Wei W."/>
            <person name="Gao Y.C."/>
            <person name="Liu J.Z."/>
            <person name="Shao H.Z."/>
            <person name="Wang X."/>
            <person name="Wang C.C."/>
            <person name="Yang T.C."/>
            <person name="Huo Q.B."/>
            <person name="Li W."/>
            <person name="Chen H.Y."/>
            <person name="Chen S.E."/>
            <person name="Zhou L.G."/>
            <person name="Ni X.B."/>
            <person name="Tian J.H."/>
            <person name="Sheng Y."/>
            <person name="Liu T."/>
            <person name="Pan Y.S."/>
            <person name="Xia L.Y."/>
            <person name="Li J."/>
            <person name="Zhao F."/>
            <person name="Cao W.C."/>
        </authorList>
    </citation>
    <scope>NUCLEOTIDE SEQUENCE [LARGE SCALE GENOMIC DNA]</scope>
    <source>
        <strain evidence="1">Iper-2018</strain>
    </source>
</reference>
<accession>A0AC60QVW5</accession>
<evidence type="ECO:0000313" key="2">
    <source>
        <dbReference type="Proteomes" id="UP000805193"/>
    </source>
</evidence>
<dbReference type="EMBL" id="JABSTQ010004159">
    <property type="protein sequence ID" value="KAG0442881.1"/>
    <property type="molecule type" value="Genomic_DNA"/>
</dbReference>
<name>A0AC60QVW5_IXOPE</name>
<keyword evidence="2" id="KW-1185">Reference proteome</keyword>
<proteinExistence type="predicted"/>